<evidence type="ECO:0000256" key="1">
    <source>
        <dbReference type="SAM" id="MobiDB-lite"/>
    </source>
</evidence>
<sequence>MTSLRPRAGEIFLLLNMEMSKCSCLRSFISHQGPFNDFTQHSPLPSTFLNLGTIAYFIRDQPASGNAIKHSRTLLQPPLKKTIVLLVYISFFIEASHGYQRRPDTAPAIITKQHIYLGRDDISVLLPRINSEIDRKDKILLPPTIPPRTRASSSKEKVQVEPTSKDHLAFMIDLKSFDDGMGSLPRDERVYLRTRGTPPTAGEIPTEEEVQSASQAQSETQEVVNGGIAIWVGWLVLGNEVAVDEASNAVNKGQRKRPASAKGKGKQVAESFPAQKTAARSVEEMNDVNFTAENRIRAWKVCYFVGRSGKESSPLTLVNPDENGVCEVVHVPNGKRRVVFFPQYRKDNERSATARNKWTDLVPEASYIAELTRLNAKIAIAGPGNDVASHLNELFNLIRQLDVEDSQANSSNSALTKMISGQILSPEEAQKTAEQCLLLWPQLNEFDNSAIIDEVFFEKMSYACRVLKDTFRVPYKHLYMLVSLMVMKSNAADYGTMAVTDFAETVKKTYHEGLLVFNEHPKQQSAPLNGDSDAVLLYVATNIKEHLQQQKKGTETLKGLAAASYGWKHLPPMMSFTEAILMLPEGIAGHLAENLPPTERLEEVVNMVEGFIISLL</sequence>
<name>A0A135U6Y6_9PEZI</name>
<feature type="region of interest" description="Disordered" evidence="1">
    <location>
        <begin position="248"/>
        <end position="273"/>
    </location>
</feature>
<gene>
    <name evidence="2" type="ORF">CSAL01_08434</name>
</gene>
<feature type="compositionally biased region" description="Basic residues" evidence="1">
    <location>
        <begin position="253"/>
        <end position="265"/>
    </location>
</feature>
<reference evidence="2 3" key="1">
    <citation type="submission" date="2014-02" db="EMBL/GenBank/DDBJ databases">
        <title>The genome sequence of Colletotrichum salicis CBS 607.94.</title>
        <authorList>
            <person name="Baroncelli R."/>
            <person name="Thon M.R."/>
        </authorList>
    </citation>
    <scope>NUCLEOTIDE SEQUENCE [LARGE SCALE GENOMIC DNA]</scope>
    <source>
        <strain evidence="2 3">CBS 607.94</strain>
    </source>
</reference>
<dbReference type="EMBL" id="JFFI01001669">
    <property type="protein sequence ID" value="KXH56132.1"/>
    <property type="molecule type" value="Genomic_DNA"/>
</dbReference>
<dbReference type="AlphaFoldDB" id="A0A135U6Y6"/>
<comment type="caution">
    <text evidence="2">The sequence shown here is derived from an EMBL/GenBank/DDBJ whole genome shotgun (WGS) entry which is preliminary data.</text>
</comment>
<proteinExistence type="predicted"/>
<evidence type="ECO:0000313" key="2">
    <source>
        <dbReference type="EMBL" id="KXH56132.1"/>
    </source>
</evidence>
<organism evidence="2 3">
    <name type="scientific">Colletotrichum salicis</name>
    <dbReference type="NCBI Taxonomy" id="1209931"/>
    <lineage>
        <taxon>Eukaryota</taxon>
        <taxon>Fungi</taxon>
        <taxon>Dikarya</taxon>
        <taxon>Ascomycota</taxon>
        <taxon>Pezizomycotina</taxon>
        <taxon>Sordariomycetes</taxon>
        <taxon>Hypocreomycetidae</taxon>
        <taxon>Glomerellales</taxon>
        <taxon>Glomerellaceae</taxon>
        <taxon>Colletotrichum</taxon>
        <taxon>Colletotrichum acutatum species complex</taxon>
    </lineage>
</organism>
<protein>
    <submittedName>
        <fullName evidence="2">Uncharacterized protein</fullName>
    </submittedName>
</protein>
<evidence type="ECO:0000313" key="3">
    <source>
        <dbReference type="Proteomes" id="UP000070121"/>
    </source>
</evidence>
<dbReference type="Proteomes" id="UP000070121">
    <property type="component" value="Unassembled WGS sequence"/>
</dbReference>
<accession>A0A135U6Y6</accession>
<keyword evidence="3" id="KW-1185">Reference proteome</keyword>